<evidence type="ECO:0000313" key="1">
    <source>
        <dbReference type="EMBL" id="KAI6085093.1"/>
    </source>
</evidence>
<proteinExistence type="predicted"/>
<sequence length="699" mass="78328">MATDPHHDREVAEARQEALTPRARHPLDDRRTASIALAKPPRKRLESIDVEEANHPRIQDLRLYTPSTAKSNISEGPRELICLCTKAPKVPRPRNAFILYRQHYQGQVAARHPGLANPEISKLIGEQWREQPEDVKESWKRLAEEEKIRHQRQYPDYRYQPRRGGKTANARPLSASGEDPGHCPKCGGRYIATPRTPSTPYSAATPEFAKPTSIMSPYHTPNPRVIETDHLRRGSISSTMSSDGPDRRFLKHPTDEYAMMSPDAKRRRTDMPGIYAPGSPSSMAYALGEPHYQHPSMGGHQPNPPGIFVGSLPRPGMHYQPGYVTAPQHHIQTRARASTTSYQTPTRPNTGFDESLRLPPLQTQVPNSPAKSSEAEMARATSGPMSSHHGTGLGISNGTMGPARQPQPPQHMPQQKYPFLFRFDILQQVTQPLPFQPFKTRGPFVAIETHDSELSRQVARVVRNALTESDAGRYAVKIWEDKAAQSPEAQMSMPEEWKGLDELDVDLDDRQLMIYKARMLKWDLQSLMIERYITGQTKPSPSNTTKGEPGGGEGSKTDNRLPVAIVADGWSLTISERYADLLRVRDAYSARDHWQWLATLWRGNIGADLTIHVTRVPEAEISCYTKLVGPSVMILYVPSKNADELAQEAAAKGSGFRKDAGQPKLDETLRGPMERRLAFEVEEWVRRGNFKVDGMTESA</sequence>
<organism evidence="1 2">
    <name type="scientific">Hypoxylon rubiginosum</name>
    <dbReference type="NCBI Taxonomy" id="110542"/>
    <lineage>
        <taxon>Eukaryota</taxon>
        <taxon>Fungi</taxon>
        <taxon>Dikarya</taxon>
        <taxon>Ascomycota</taxon>
        <taxon>Pezizomycotina</taxon>
        <taxon>Sordariomycetes</taxon>
        <taxon>Xylariomycetidae</taxon>
        <taxon>Xylariales</taxon>
        <taxon>Hypoxylaceae</taxon>
        <taxon>Hypoxylon</taxon>
    </lineage>
</organism>
<dbReference type="EMBL" id="MU394329">
    <property type="protein sequence ID" value="KAI6085093.1"/>
    <property type="molecule type" value="Genomic_DNA"/>
</dbReference>
<evidence type="ECO:0000313" key="2">
    <source>
        <dbReference type="Proteomes" id="UP001497680"/>
    </source>
</evidence>
<accession>A0ACC0CX89</accession>
<keyword evidence="2" id="KW-1185">Reference proteome</keyword>
<dbReference type="Proteomes" id="UP001497680">
    <property type="component" value="Unassembled WGS sequence"/>
</dbReference>
<gene>
    <name evidence="1" type="ORF">F4821DRAFT_279632</name>
</gene>
<protein>
    <submittedName>
        <fullName evidence="1">Uncharacterized protein</fullName>
    </submittedName>
</protein>
<reference evidence="1 2" key="1">
    <citation type="journal article" date="2022" name="New Phytol.">
        <title>Ecological generalism drives hyperdiversity of secondary metabolite gene clusters in xylarialean endophytes.</title>
        <authorList>
            <person name="Franco M.E.E."/>
            <person name="Wisecaver J.H."/>
            <person name="Arnold A.E."/>
            <person name="Ju Y.M."/>
            <person name="Slot J.C."/>
            <person name="Ahrendt S."/>
            <person name="Moore L.P."/>
            <person name="Eastman K.E."/>
            <person name="Scott K."/>
            <person name="Konkel Z."/>
            <person name="Mondo S.J."/>
            <person name="Kuo A."/>
            <person name="Hayes R.D."/>
            <person name="Haridas S."/>
            <person name="Andreopoulos B."/>
            <person name="Riley R."/>
            <person name="LaButti K."/>
            <person name="Pangilinan J."/>
            <person name="Lipzen A."/>
            <person name="Amirebrahimi M."/>
            <person name="Yan J."/>
            <person name="Adam C."/>
            <person name="Keymanesh K."/>
            <person name="Ng V."/>
            <person name="Louie K."/>
            <person name="Northen T."/>
            <person name="Drula E."/>
            <person name="Henrissat B."/>
            <person name="Hsieh H.M."/>
            <person name="Youens-Clark K."/>
            <person name="Lutzoni F."/>
            <person name="Miadlikowska J."/>
            <person name="Eastwood D.C."/>
            <person name="Hamelin R.C."/>
            <person name="Grigoriev I.V."/>
            <person name="U'Ren J.M."/>
        </authorList>
    </citation>
    <scope>NUCLEOTIDE SEQUENCE [LARGE SCALE GENOMIC DNA]</scope>
    <source>
        <strain evidence="1 2">ER1909</strain>
    </source>
</reference>
<name>A0ACC0CX89_9PEZI</name>
<comment type="caution">
    <text evidence="1">The sequence shown here is derived from an EMBL/GenBank/DDBJ whole genome shotgun (WGS) entry which is preliminary data.</text>
</comment>